<evidence type="ECO:0000313" key="5">
    <source>
        <dbReference type="Proteomes" id="UP001580346"/>
    </source>
</evidence>
<dbReference type="EMBL" id="JBHHMI010000001">
    <property type="protein sequence ID" value="MFB5265502.1"/>
    <property type="molecule type" value="Genomic_DNA"/>
</dbReference>
<dbReference type="PANTHER" id="PTHR10587">
    <property type="entry name" value="GLYCOSYL TRANSFERASE-RELATED"/>
    <property type="match status" value="1"/>
</dbReference>
<evidence type="ECO:0000259" key="3">
    <source>
        <dbReference type="PROSITE" id="PS51677"/>
    </source>
</evidence>
<dbReference type="InterPro" id="IPR002509">
    <property type="entry name" value="NODB_dom"/>
</dbReference>
<keyword evidence="1" id="KW-0479">Metal-binding</keyword>
<dbReference type="SUPFAM" id="SSF88713">
    <property type="entry name" value="Glycoside hydrolase/deacetylase"/>
    <property type="match status" value="1"/>
</dbReference>
<gene>
    <name evidence="4" type="ORF">ACE41H_01675</name>
</gene>
<dbReference type="PROSITE" id="PS51677">
    <property type="entry name" value="NODB"/>
    <property type="match status" value="1"/>
</dbReference>
<organism evidence="4 5">
    <name type="scientific">Paenibacillus enshidis</name>
    <dbReference type="NCBI Taxonomy" id="1458439"/>
    <lineage>
        <taxon>Bacteria</taxon>
        <taxon>Bacillati</taxon>
        <taxon>Bacillota</taxon>
        <taxon>Bacilli</taxon>
        <taxon>Bacillales</taxon>
        <taxon>Paenibacillaceae</taxon>
        <taxon>Paenibacillus</taxon>
    </lineage>
</organism>
<sequence length="261" mass="29451">MFRSFLLPSILIVLHMAFGHSPSSSPPQMLKAATDTVVITAADENKLSRLRKKYADTFKMQGPRTRQIALTFDDAPDPRFTPYILDALKQNHIKATFFVVGDKAEKYPELVKRMVREGHIVGNHSFNHPNFNKISLRQFQRQTIKTGLAIQKSTGYKPLLIRPPYGEITESQLRWARRSGYTVVNWNVDSLDWKGIDKEQIRRNVLTTTGPGSIILMHAGGGTTSNLTGTIESLPSLIHTLQQKGYIFVTVPQQLDIQAHK</sequence>
<evidence type="ECO:0000256" key="1">
    <source>
        <dbReference type="ARBA" id="ARBA00022723"/>
    </source>
</evidence>
<dbReference type="GO" id="GO:0016787">
    <property type="term" value="F:hydrolase activity"/>
    <property type="evidence" value="ECO:0007669"/>
    <property type="project" value="UniProtKB-KW"/>
</dbReference>
<accession>A0ABV5AMU4</accession>
<evidence type="ECO:0000313" key="4">
    <source>
        <dbReference type="EMBL" id="MFB5265502.1"/>
    </source>
</evidence>
<dbReference type="RefSeq" id="WP_375352853.1">
    <property type="nucleotide sequence ID" value="NZ_JBHHMI010000001.1"/>
</dbReference>
<feature type="domain" description="NodB homology" evidence="3">
    <location>
        <begin position="66"/>
        <end position="249"/>
    </location>
</feature>
<dbReference type="CDD" id="cd10917">
    <property type="entry name" value="CE4_NodB_like_6s_7s"/>
    <property type="match status" value="1"/>
</dbReference>
<dbReference type="Pfam" id="PF01522">
    <property type="entry name" value="Polysacc_deac_1"/>
    <property type="match status" value="1"/>
</dbReference>
<evidence type="ECO:0000256" key="2">
    <source>
        <dbReference type="ARBA" id="ARBA00022801"/>
    </source>
</evidence>
<name>A0ABV5AMU4_9BACL</name>
<keyword evidence="2 4" id="KW-0378">Hydrolase</keyword>
<dbReference type="InterPro" id="IPR050248">
    <property type="entry name" value="Polysacc_deacetylase_ArnD"/>
</dbReference>
<protein>
    <submittedName>
        <fullName evidence="4">Polysaccharide deacetylase family protein</fullName>
        <ecNumber evidence="4">3.-.-.-</ecNumber>
    </submittedName>
</protein>
<dbReference type="Proteomes" id="UP001580346">
    <property type="component" value="Unassembled WGS sequence"/>
</dbReference>
<dbReference type="Gene3D" id="3.20.20.370">
    <property type="entry name" value="Glycoside hydrolase/deacetylase"/>
    <property type="match status" value="1"/>
</dbReference>
<dbReference type="InterPro" id="IPR011330">
    <property type="entry name" value="Glyco_hydro/deAcase_b/a-brl"/>
</dbReference>
<comment type="caution">
    <text evidence="4">The sequence shown here is derived from an EMBL/GenBank/DDBJ whole genome shotgun (WGS) entry which is preliminary data.</text>
</comment>
<dbReference type="EC" id="3.-.-.-" evidence="4"/>
<dbReference type="PANTHER" id="PTHR10587:SF133">
    <property type="entry name" value="CHITIN DEACETYLASE 1-RELATED"/>
    <property type="match status" value="1"/>
</dbReference>
<proteinExistence type="predicted"/>
<reference evidence="4 5" key="1">
    <citation type="submission" date="2024-09" db="EMBL/GenBank/DDBJ databases">
        <title>Paenibacillus zeirhizospherea sp. nov., isolated from surface of the maize (Zea mays) roots in a horticulture field, Hungary.</title>
        <authorList>
            <person name="Marton D."/>
            <person name="Farkas M."/>
            <person name="Bedics A."/>
            <person name="Toth E."/>
            <person name="Tancsics A."/>
            <person name="Boka K."/>
            <person name="Maroti G."/>
            <person name="Kriszt B."/>
            <person name="Cserhati M."/>
        </authorList>
    </citation>
    <scope>NUCLEOTIDE SEQUENCE [LARGE SCALE GENOMIC DNA]</scope>
    <source>
        <strain evidence="4 5">KCTC 33519</strain>
    </source>
</reference>
<keyword evidence="5" id="KW-1185">Reference proteome</keyword>